<feature type="region of interest" description="Disordered" evidence="1">
    <location>
        <begin position="15"/>
        <end position="45"/>
    </location>
</feature>
<keyword evidence="3" id="KW-1185">Reference proteome</keyword>
<evidence type="ECO:0000256" key="1">
    <source>
        <dbReference type="SAM" id="MobiDB-lite"/>
    </source>
</evidence>
<reference evidence="2" key="1">
    <citation type="submission" date="2023-03" db="EMBL/GenBank/DDBJ databases">
        <title>Massive genome expansion in bonnet fungi (Mycena s.s.) driven by repeated elements and novel gene families across ecological guilds.</title>
        <authorList>
            <consortium name="Lawrence Berkeley National Laboratory"/>
            <person name="Harder C.B."/>
            <person name="Miyauchi S."/>
            <person name="Viragh M."/>
            <person name="Kuo A."/>
            <person name="Thoen E."/>
            <person name="Andreopoulos B."/>
            <person name="Lu D."/>
            <person name="Skrede I."/>
            <person name="Drula E."/>
            <person name="Henrissat B."/>
            <person name="Morin E."/>
            <person name="Kohler A."/>
            <person name="Barry K."/>
            <person name="LaButti K."/>
            <person name="Morin E."/>
            <person name="Salamov A."/>
            <person name="Lipzen A."/>
            <person name="Mereny Z."/>
            <person name="Hegedus B."/>
            <person name="Baldrian P."/>
            <person name="Stursova M."/>
            <person name="Weitz H."/>
            <person name="Taylor A."/>
            <person name="Grigoriev I.V."/>
            <person name="Nagy L.G."/>
            <person name="Martin F."/>
            <person name="Kauserud H."/>
        </authorList>
    </citation>
    <scope>NUCLEOTIDE SEQUENCE</scope>
    <source>
        <strain evidence="2">CBHHK182m</strain>
    </source>
</reference>
<protein>
    <submittedName>
        <fullName evidence="2">Uncharacterized protein</fullName>
    </submittedName>
</protein>
<evidence type="ECO:0000313" key="3">
    <source>
        <dbReference type="Proteomes" id="UP001215598"/>
    </source>
</evidence>
<name>A0AAD7MHF5_9AGAR</name>
<feature type="compositionally biased region" description="Basic and acidic residues" evidence="1">
    <location>
        <begin position="19"/>
        <end position="45"/>
    </location>
</feature>
<organism evidence="2 3">
    <name type="scientific">Mycena metata</name>
    <dbReference type="NCBI Taxonomy" id="1033252"/>
    <lineage>
        <taxon>Eukaryota</taxon>
        <taxon>Fungi</taxon>
        <taxon>Dikarya</taxon>
        <taxon>Basidiomycota</taxon>
        <taxon>Agaricomycotina</taxon>
        <taxon>Agaricomycetes</taxon>
        <taxon>Agaricomycetidae</taxon>
        <taxon>Agaricales</taxon>
        <taxon>Marasmiineae</taxon>
        <taxon>Mycenaceae</taxon>
        <taxon>Mycena</taxon>
    </lineage>
</organism>
<gene>
    <name evidence="2" type="ORF">B0H16DRAFT_1475976</name>
</gene>
<comment type="caution">
    <text evidence="2">The sequence shown here is derived from an EMBL/GenBank/DDBJ whole genome shotgun (WGS) entry which is preliminary data.</text>
</comment>
<accession>A0AAD7MHF5</accession>
<dbReference type="AlphaFoldDB" id="A0AAD7MHF5"/>
<dbReference type="EMBL" id="JARKIB010000274">
    <property type="protein sequence ID" value="KAJ7717654.1"/>
    <property type="molecule type" value="Genomic_DNA"/>
</dbReference>
<sequence length="284" mass="33340">MFAWVPMRNGACMRRREVKRSEGDARRGEARPGDDVIDTRSGRDDSGLCQAGHSRLGSWDWIQGRNDMVIKTRREARCGRTEEASIEQYFIGRRLGFRDRSDEWDHDCRELVRALLVVDEVCAEVTGAQSVVVLSATGTDYREKRILWKRERGSIRELPDREERAIGKSGNHQEHSREQRGEERKEWESEAMFEWSGFRNPEQLAELRREPRILIGRRADQKQHQRGGAEGTWSSGHVVQFLLEYCRTREPRREPEDGEEEIWRGSEGRVLERRECKTTWKKTR</sequence>
<dbReference type="Proteomes" id="UP001215598">
    <property type="component" value="Unassembled WGS sequence"/>
</dbReference>
<feature type="region of interest" description="Disordered" evidence="1">
    <location>
        <begin position="159"/>
        <end position="185"/>
    </location>
</feature>
<evidence type="ECO:0000313" key="2">
    <source>
        <dbReference type="EMBL" id="KAJ7717654.1"/>
    </source>
</evidence>
<proteinExistence type="predicted"/>